<proteinExistence type="inferred from homology"/>
<dbReference type="EMBL" id="JADYXP020000010">
    <property type="protein sequence ID" value="KAL0114920.1"/>
    <property type="molecule type" value="Genomic_DNA"/>
</dbReference>
<gene>
    <name evidence="9" type="ORF">PUN28_010454</name>
</gene>
<keyword evidence="7 8" id="KW-0807">Transducer</keyword>
<dbReference type="Pfam" id="PF08395">
    <property type="entry name" value="7tm_7"/>
    <property type="match status" value="1"/>
</dbReference>
<keyword evidence="2 8" id="KW-1003">Cell membrane</keyword>
<evidence type="ECO:0000313" key="10">
    <source>
        <dbReference type="Proteomes" id="UP001430953"/>
    </source>
</evidence>
<evidence type="ECO:0000256" key="5">
    <source>
        <dbReference type="ARBA" id="ARBA00023136"/>
    </source>
</evidence>
<feature type="transmembrane region" description="Helical" evidence="8">
    <location>
        <begin position="273"/>
        <end position="297"/>
    </location>
</feature>
<keyword evidence="5 8" id="KW-0472">Membrane</keyword>
<dbReference type="Proteomes" id="UP001430953">
    <property type="component" value="Unassembled WGS sequence"/>
</dbReference>
<dbReference type="AlphaFoldDB" id="A0AAW2FI60"/>
<dbReference type="GO" id="GO:0050909">
    <property type="term" value="P:sensory perception of taste"/>
    <property type="evidence" value="ECO:0007669"/>
    <property type="project" value="InterPro"/>
</dbReference>
<dbReference type="PANTHER" id="PTHR21143:SF133">
    <property type="entry name" value="GUSTATORY AND PHEROMONE RECEPTOR 32A-RELATED"/>
    <property type="match status" value="1"/>
</dbReference>
<feature type="transmembrane region" description="Helical" evidence="8">
    <location>
        <begin position="73"/>
        <end position="93"/>
    </location>
</feature>
<comment type="function">
    <text evidence="8">Gustatory receptor which mediates acceptance or avoidance behavior, depending on its substrates.</text>
</comment>
<sequence length="441" mass="51579">MKLFARPNSFYEAMTSVMYFNYLLGLRVFEYPRGYPRSVFSFIYILIIYIMFCGGAVSMGVYLENIKLLKLDYIIFLVTGNMYILSVILKMILGWRHSKEITVCHKKIFQIDKTLRELGLEVNYDRVYFMTIGFMTSWFILFIFISSTGFIYFQARSDTLHAIYIIFVLMMSVSVDYVNAFEFYAFSRLVHTKFELINHLLRETIRILSEQETKLDTFKLKDYTKLLDFEQQKGILSIKKNISMAPTLLFCIELCIKKTLQQVHLELCKVSKLIYSAFGVQMAWEIEIVIISIIQTLYNFYNHCIIQVLKATLEDTLMAIILSFVGLLKVLFLCCACKNAADERNKTVELIHMTQDSNTEDMDTQEEMQQFGIQILQSPVTFYLFGMTMDNHILSMILKNVTTYMVIIVQVESSLESNNDIKDIHFKKIINTVTLMFFKII</sequence>
<reference evidence="9 10" key="1">
    <citation type="submission" date="2023-03" db="EMBL/GenBank/DDBJ databases">
        <title>High recombination rates correlate with genetic variation in Cardiocondyla obscurior ants.</title>
        <authorList>
            <person name="Errbii M."/>
        </authorList>
    </citation>
    <scope>NUCLEOTIDE SEQUENCE [LARGE SCALE GENOMIC DNA]</scope>
    <source>
        <strain evidence="9">Alpha-2009</strain>
        <tissue evidence="9">Whole body</tissue>
    </source>
</reference>
<evidence type="ECO:0000256" key="4">
    <source>
        <dbReference type="ARBA" id="ARBA00022989"/>
    </source>
</evidence>
<keyword evidence="10" id="KW-1185">Reference proteome</keyword>
<comment type="caution">
    <text evidence="9">The sequence shown here is derived from an EMBL/GenBank/DDBJ whole genome shotgun (WGS) entry which is preliminary data.</text>
</comment>
<feature type="transmembrane region" description="Helical" evidence="8">
    <location>
        <begin position="41"/>
        <end position="61"/>
    </location>
</feature>
<feature type="transmembrane region" description="Helical" evidence="8">
    <location>
        <begin position="127"/>
        <end position="153"/>
    </location>
</feature>
<feature type="transmembrane region" description="Helical" evidence="8">
    <location>
        <begin position="12"/>
        <end position="29"/>
    </location>
</feature>
<evidence type="ECO:0000256" key="3">
    <source>
        <dbReference type="ARBA" id="ARBA00022692"/>
    </source>
</evidence>
<dbReference type="GO" id="GO:0007635">
    <property type="term" value="P:chemosensory behavior"/>
    <property type="evidence" value="ECO:0007669"/>
    <property type="project" value="TreeGrafter"/>
</dbReference>
<dbReference type="GO" id="GO:0005886">
    <property type="term" value="C:plasma membrane"/>
    <property type="evidence" value="ECO:0007669"/>
    <property type="project" value="UniProtKB-SubCell"/>
</dbReference>
<evidence type="ECO:0000313" key="9">
    <source>
        <dbReference type="EMBL" id="KAL0114920.1"/>
    </source>
</evidence>
<keyword evidence="4 8" id="KW-1133">Transmembrane helix</keyword>
<dbReference type="PANTHER" id="PTHR21143">
    <property type="entry name" value="INVERTEBRATE GUSTATORY RECEPTOR"/>
    <property type="match status" value="1"/>
</dbReference>
<evidence type="ECO:0000256" key="6">
    <source>
        <dbReference type="ARBA" id="ARBA00023170"/>
    </source>
</evidence>
<dbReference type="GO" id="GO:0007165">
    <property type="term" value="P:signal transduction"/>
    <property type="evidence" value="ECO:0007669"/>
    <property type="project" value="UniProtKB-KW"/>
</dbReference>
<evidence type="ECO:0000256" key="7">
    <source>
        <dbReference type="ARBA" id="ARBA00023224"/>
    </source>
</evidence>
<dbReference type="InterPro" id="IPR013604">
    <property type="entry name" value="7TM_chemorcpt"/>
</dbReference>
<protein>
    <recommendedName>
        <fullName evidence="8">Gustatory receptor</fullName>
    </recommendedName>
</protein>
<keyword evidence="3 8" id="KW-0812">Transmembrane</keyword>
<feature type="transmembrane region" description="Helical" evidence="8">
    <location>
        <begin position="317"/>
        <end position="337"/>
    </location>
</feature>
<feature type="transmembrane region" description="Helical" evidence="8">
    <location>
        <begin position="159"/>
        <end position="178"/>
    </location>
</feature>
<dbReference type="GO" id="GO:0043025">
    <property type="term" value="C:neuronal cell body"/>
    <property type="evidence" value="ECO:0007669"/>
    <property type="project" value="TreeGrafter"/>
</dbReference>
<evidence type="ECO:0000256" key="2">
    <source>
        <dbReference type="ARBA" id="ARBA00022475"/>
    </source>
</evidence>
<accession>A0AAW2FI60</accession>
<comment type="similarity">
    <text evidence="8">Belongs to the insect chemoreceptor superfamily. Gustatory receptor (GR) family.</text>
</comment>
<dbReference type="GO" id="GO:0008049">
    <property type="term" value="P:male courtship behavior"/>
    <property type="evidence" value="ECO:0007669"/>
    <property type="project" value="TreeGrafter"/>
</dbReference>
<dbReference type="GO" id="GO:0030424">
    <property type="term" value="C:axon"/>
    <property type="evidence" value="ECO:0007669"/>
    <property type="project" value="TreeGrafter"/>
</dbReference>
<evidence type="ECO:0000256" key="8">
    <source>
        <dbReference type="RuleBase" id="RU363108"/>
    </source>
</evidence>
<organism evidence="9 10">
    <name type="scientific">Cardiocondyla obscurior</name>
    <dbReference type="NCBI Taxonomy" id="286306"/>
    <lineage>
        <taxon>Eukaryota</taxon>
        <taxon>Metazoa</taxon>
        <taxon>Ecdysozoa</taxon>
        <taxon>Arthropoda</taxon>
        <taxon>Hexapoda</taxon>
        <taxon>Insecta</taxon>
        <taxon>Pterygota</taxon>
        <taxon>Neoptera</taxon>
        <taxon>Endopterygota</taxon>
        <taxon>Hymenoptera</taxon>
        <taxon>Apocrita</taxon>
        <taxon>Aculeata</taxon>
        <taxon>Formicoidea</taxon>
        <taxon>Formicidae</taxon>
        <taxon>Myrmicinae</taxon>
        <taxon>Cardiocondyla</taxon>
    </lineage>
</organism>
<dbReference type="GO" id="GO:0030425">
    <property type="term" value="C:dendrite"/>
    <property type="evidence" value="ECO:0007669"/>
    <property type="project" value="TreeGrafter"/>
</dbReference>
<keyword evidence="6 8" id="KW-0675">Receptor</keyword>
<evidence type="ECO:0000256" key="1">
    <source>
        <dbReference type="ARBA" id="ARBA00004651"/>
    </source>
</evidence>
<name>A0AAW2FI60_9HYME</name>
<comment type="subcellular location">
    <subcellularLocation>
        <location evidence="1 8">Cell membrane</location>
        <topology evidence="1 8">Multi-pass membrane protein</topology>
    </subcellularLocation>
</comment>